<feature type="domain" description="VOC" evidence="6">
    <location>
        <begin position="178"/>
        <end position="332"/>
    </location>
</feature>
<reference evidence="7 8" key="1">
    <citation type="submission" date="2018-08" db="EMBL/GenBank/DDBJ databases">
        <title>Genomic Encyclopedia of Archaeal and Bacterial Type Strains, Phase II (KMG-II): from individual species to whole genera.</title>
        <authorList>
            <person name="Goeker M."/>
        </authorList>
    </citation>
    <scope>NUCLEOTIDE SEQUENCE [LARGE SCALE GENOMIC DNA]</scope>
    <source>
        <strain evidence="7 8">DSM 2261</strain>
    </source>
</reference>
<dbReference type="PANTHER" id="PTHR11959">
    <property type="entry name" value="4-HYDROXYPHENYLPYRUVATE DIOXYGENASE"/>
    <property type="match status" value="1"/>
</dbReference>
<dbReference type="InterPro" id="IPR041735">
    <property type="entry name" value="4OHPhenylPyrv_dOase_C"/>
</dbReference>
<keyword evidence="4" id="KW-0677">Repeat</keyword>
<keyword evidence="8" id="KW-1185">Reference proteome</keyword>
<dbReference type="PANTHER" id="PTHR11959:SF1">
    <property type="entry name" value="4-HYDROXYPHENYLPYRUVATE DIOXYGENASE"/>
    <property type="match status" value="1"/>
</dbReference>
<dbReference type="CDD" id="cd07250">
    <property type="entry name" value="HPPD_C_like"/>
    <property type="match status" value="1"/>
</dbReference>
<comment type="caution">
    <text evidence="7">The sequence shown here is derived from an EMBL/GenBank/DDBJ whole genome shotgun (WGS) entry which is preliminary data.</text>
</comment>
<dbReference type="Pfam" id="PF00903">
    <property type="entry name" value="Glyoxalase"/>
    <property type="match status" value="2"/>
</dbReference>
<comment type="cofactor">
    <cofactor evidence="1">
        <name>Fe cation</name>
        <dbReference type="ChEBI" id="CHEBI:24875"/>
    </cofactor>
</comment>
<dbReference type="SUPFAM" id="SSF54593">
    <property type="entry name" value="Glyoxalase/Bleomycin resistance protein/Dihydroxybiphenyl dioxygenase"/>
    <property type="match status" value="1"/>
</dbReference>
<dbReference type="InterPro" id="IPR041736">
    <property type="entry name" value="4OHPhenylPyrv_dOase_N"/>
</dbReference>
<evidence type="ECO:0000313" key="8">
    <source>
        <dbReference type="Proteomes" id="UP000256345"/>
    </source>
</evidence>
<keyword evidence="3" id="KW-0479">Metal-binding</keyword>
<sequence length="375" mass="41795">MRIVENRFTDAGPVESTIQNVAHLELWVGNARQAAHYYCRGFGFSLVAYAGPETGVRDRASYVVRQGRCCLVLTAALLPDSCIAEHVHLHGDGIRDVAFMVTDAAKAFRHAVERGAVPVAEPWEETDAHGTLRKASIASYGGLIHTFVEHRDYKGCFAPRFLAAVPADDPLLPVGLFAIDHVVGNVERGQLEFWTRYYEETLGLARRQHFDDETISTPLTALTNTVLSSTDEQVKLLLNEPGRGTKRSQIEEYLLFNGGPGVQHVAFATRDIRRSVRALRARGIEFIHVPATYHEALRPPLSDNSLDLEEFQELGILADRDAHGHLLQIFTRLPQDRPTLFFELIERRGCNGFGAGNVRALFAAFEREQAQRGNL</sequence>
<evidence type="ECO:0000256" key="2">
    <source>
        <dbReference type="ARBA" id="ARBA00005877"/>
    </source>
</evidence>
<evidence type="ECO:0000313" key="7">
    <source>
        <dbReference type="EMBL" id="REG36325.1"/>
    </source>
</evidence>
<feature type="domain" description="VOC" evidence="6">
    <location>
        <begin position="20"/>
        <end position="150"/>
    </location>
</feature>
<dbReference type="RefSeq" id="WP_211276565.1">
    <property type="nucleotide sequence ID" value="NZ_CP011509.1"/>
</dbReference>
<dbReference type="Proteomes" id="UP000256345">
    <property type="component" value="Unassembled WGS sequence"/>
</dbReference>
<dbReference type="EMBL" id="QUMU01000002">
    <property type="protein sequence ID" value="REG36325.1"/>
    <property type="molecule type" value="Genomic_DNA"/>
</dbReference>
<protein>
    <submittedName>
        <fullName evidence="7">4-hydroxyphenylpyruvate dioxygenase</fullName>
    </submittedName>
</protein>
<proteinExistence type="inferred from homology"/>
<evidence type="ECO:0000256" key="3">
    <source>
        <dbReference type="ARBA" id="ARBA00022723"/>
    </source>
</evidence>
<evidence type="ECO:0000256" key="5">
    <source>
        <dbReference type="ARBA" id="ARBA00023004"/>
    </source>
</evidence>
<organism evidence="7 8">
    <name type="scientific">Archangium gephyra</name>
    <dbReference type="NCBI Taxonomy" id="48"/>
    <lineage>
        <taxon>Bacteria</taxon>
        <taxon>Pseudomonadati</taxon>
        <taxon>Myxococcota</taxon>
        <taxon>Myxococcia</taxon>
        <taxon>Myxococcales</taxon>
        <taxon>Cystobacterineae</taxon>
        <taxon>Archangiaceae</taxon>
        <taxon>Archangium</taxon>
    </lineage>
</organism>
<dbReference type="NCBIfam" id="TIGR01263">
    <property type="entry name" value="4HPPD"/>
    <property type="match status" value="1"/>
</dbReference>
<comment type="similarity">
    <text evidence="2">Belongs to the 4HPPD family.</text>
</comment>
<dbReference type="PROSITE" id="PS51819">
    <property type="entry name" value="VOC"/>
    <property type="match status" value="2"/>
</dbReference>
<dbReference type="InterPro" id="IPR005956">
    <property type="entry name" value="4OHPhenylPyrv_dOase"/>
</dbReference>
<accession>A0ABX9K9J7</accession>
<dbReference type="InterPro" id="IPR037523">
    <property type="entry name" value="VOC_core"/>
</dbReference>
<evidence type="ECO:0000256" key="4">
    <source>
        <dbReference type="ARBA" id="ARBA00022737"/>
    </source>
</evidence>
<evidence type="ECO:0000256" key="1">
    <source>
        <dbReference type="ARBA" id="ARBA00001962"/>
    </source>
</evidence>
<dbReference type="InterPro" id="IPR029068">
    <property type="entry name" value="Glyas_Bleomycin-R_OHBP_Dase"/>
</dbReference>
<keyword evidence="7" id="KW-0223">Dioxygenase</keyword>
<keyword evidence="5" id="KW-0408">Iron</keyword>
<gene>
    <name evidence="7" type="ORF">ATI61_102702</name>
</gene>
<keyword evidence="7" id="KW-0560">Oxidoreductase</keyword>
<evidence type="ECO:0000259" key="6">
    <source>
        <dbReference type="PROSITE" id="PS51819"/>
    </source>
</evidence>
<dbReference type="CDD" id="cd08342">
    <property type="entry name" value="HPPD_N_like"/>
    <property type="match status" value="1"/>
</dbReference>
<dbReference type="InterPro" id="IPR004360">
    <property type="entry name" value="Glyas_Fos-R_dOase_dom"/>
</dbReference>
<dbReference type="PIRSF" id="PIRSF009283">
    <property type="entry name" value="HPP_dOase"/>
    <property type="match status" value="1"/>
</dbReference>
<dbReference type="Gene3D" id="3.10.180.10">
    <property type="entry name" value="2,3-Dihydroxybiphenyl 1,2-Dioxygenase, domain 1"/>
    <property type="match status" value="2"/>
</dbReference>
<dbReference type="GO" id="GO:0051213">
    <property type="term" value="F:dioxygenase activity"/>
    <property type="evidence" value="ECO:0007669"/>
    <property type="project" value="UniProtKB-KW"/>
</dbReference>
<name>A0ABX9K9J7_9BACT</name>